<keyword evidence="3" id="KW-0479">Metal-binding</keyword>
<reference evidence="5 6" key="1">
    <citation type="submission" date="2020-08" db="EMBL/GenBank/DDBJ databases">
        <title>Genome sequence of Leucobacter denitrificans KACC 14055T.</title>
        <authorList>
            <person name="Hyun D.-W."/>
            <person name="Bae J.-W."/>
        </authorList>
    </citation>
    <scope>NUCLEOTIDE SEQUENCE [LARGE SCALE GENOMIC DNA]</scope>
    <source>
        <strain evidence="5 6">KACC 14055</strain>
    </source>
</reference>
<keyword evidence="6" id="KW-1185">Reference proteome</keyword>
<evidence type="ECO:0000256" key="2">
    <source>
        <dbReference type="ARBA" id="ARBA00022679"/>
    </source>
</evidence>
<protein>
    <submittedName>
        <fullName evidence="5">Homocysteine S-methyltransferase family protein</fullName>
    </submittedName>
</protein>
<dbReference type="PROSITE" id="PS50970">
    <property type="entry name" value="HCY"/>
    <property type="match status" value="1"/>
</dbReference>
<keyword evidence="2 3" id="KW-0808">Transferase</keyword>
<dbReference type="GO" id="GO:0008168">
    <property type="term" value="F:methyltransferase activity"/>
    <property type="evidence" value="ECO:0007669"/>
    <property type="project" value="UniProtKB-UniRule"/>
</dbReference>
<organism evidence="5 6">
    <name type="scientific">Leucobacter denitrificans</name>
    <dbReference type="NCBI Taxonomy" id="683042"/>
    <lineage>
        <taxon>Bacteria</taxon>
        <taxon>Bacillati</taxon>
        <taxon>Actinomycetota</taxon>
        <taxon>Actinomycetes</taxon>
        <taxon>Micrococcales</taxon>
        <taxon>Microbacteriaceae</taxon>
        <taxon>Leucobacter</taxon>
    </lineage>
</organism>
<feature type="binding site" evidence="3">
    <location>
        <position position="286"/>
    </location>
    <ligand>
        <name>Zn(2+)</name>
        <dbReference type="ChEBI" id="CHEBI:29105"/>
    </ligand>
</feature>
<dbReference type="Pfam" id="PF02574">
    <property type="entry name" value="S-methyl_trans"/>
    <property type="match status" value="1"/>
</dbReference>
<evidence type="ECO:0000256" key="1">
    <source>
        <dbReference type="ARBA" id="ARBA00022603"/>
    </source>
</evidence>
<dbReference type="GO" id="GO:0046872">
    <property type="term" value="F:metal ion binding"/>
    <property type="evidence" value="ECO:0007669"/>
    <property type="project" value="UniProtKB-KW"/>
</dbReference>
<dbReference type="InterPro" id="IPR003726">
    <property type="entry name" value="HCY_dom"/>
</dbReference>
<keyword evidence="3" id="KW-0862">Zinc</keyword>
<dbReference type="EMBL" id="CP060716">
    <property type="protein sequence ID" value="QNN63578.1"/>
    <property type="molecule type" value="Genomic_DNA"/>
</dbReference>
<dbReference type="PANTHER" id="PTHR11103:SF18">
    <property type="entry name" value="SLR1189 PROTEIN"/>
    <property type="match status" value="1"/>
</dbReference>
<proteinExistence type="predicted"/>
<sequence>MTTVFDTPVLGDGGIETALEDRLGQELPEFAAFVLLDTEAGRESLREYYRPYLELTERDSLPMLLDTPTWRANPDWIALVDGEEDPQHTRLNTLNTDAVTLLREYVLRVAPNAQIEINGVVGPRFDDYEASQRMSAEEAEAYHGPQVRALADAGADRVTSVTTLDAAEGLGVVRAALAATIPVVVSFTVGADGKLADGSSIVEAIREVDEHSDRGAIGFAVNCAHPSEVLRGVDPHAPETARIIGVRLNAARDGEDGPGDEPAAFSDAMIELARHIPSLQVFGGCCGTDTPHISAVAGALRASS</sequence>
<gene>
    <name evidence="5" type="ORF">H9L06_04505</name>
</gene>
<feature type="binding site" evidence="3">
    <location>
        <position position="223"/>
    </location>
    <ligand>
        <name>Zn(2+)</name>
        <dbReference type="ChEBI" id="CHEBI:29105"/>
    </ligand>
</feature>
<dbReference type="KEGG" id="ldn:H9L06_04505"/>
<evidence type="ECO:0000313" key="5">
    <source>
        <dbReference type="EMBL" id="QNN63578.1"/>
    </source>
</evidence>
<feature type="binding site" evidence="3">
    <location>
        <position position="285"/>
    </location>
    <ligand>
        <name>Zn(2+)</name>
        <dbReference type="ChEBI" id="CHEBI:29105"/>
    </ligand>
</feature>
<dbReference type="Gene3D" id="3.20.20.330">
    <property type="entry name" value="Homocysteine-binding-like domain"/>
    <property type="match status" value="1"/>
</dbReference>
<dbReference type="RefSeq" id="WP_187556042.1">
    <property type="nucleotide sequence ID" value="NZ_CP060716.1"/>
</dbReference>
<dbReference type="PANTHER" id="PTHR11103">
    <property type="entry name" value="SLR1189 PROTEIN"/>
    <property type="match status" value="1"/>
</dbReference>
<comment type="cofactor">
    <cofactor evidence="3">
        <name>Zn(2+)</name>
        <dbReference type="ChEBI" id="CHEBI:29105"/>
    </cofactor>
</comment>
<evidence type="ECO:0000256" key="3">
    <source>
        <dbReference type="PROSITE-ProRule" id="PRU00333"/>
    </source>
</evidence>
<name>A0A7G9S6V3_9MICO</name>
<dbReference type="AlphaFoldDB" id="A0A7G9S6V3"/>
<dbReference type="InterPro" id="IPR036589">
    <property type="entry name" value="HCY_dom_sf"/>
</dbReference>
<accession>A0A7G9S6V3</accession>
<keyword evidence="1 3" id="KW-0489">Methyltransferase</keyword>
<dbReference type="SUPFAM" id="SSF82282">
    <property type="entry name" value="Homocysteine S-methyltransferase"/>
    <property type="match status" value="1"/>
</dbReference>
<feature type="domain" description="Hcy-binding" evidence="4">
    <location>
        <begin position="1"/>
        <end position="300"/>
    </location>
</feature>
<dbReference type="Proteomes" id="UP000515934">
    <property type="component" value="Chromosome"/>
</dbReference>
<evidence type="ECO:0000313" key="6">
    <source>
        <dbReference type="Proteomes" id="UP000515934"/>
    </source>
</evidence>
<dbReference type="GO" id="GO:0032259">
    <property type="term" value="P:methylation"/>
    <property type="evidence" value="ECO:0007669"/>
    <property type="project" value="UniProtKB-KW"/>
</dbReference>
<evidence type="ECO:0000259" key="4">
    <source>
        <dbReference type="PROSITE" id="PS50970"/>
    </source>
</evidence>